<proteinExistence type="predicted"/>
<sequence length="91" mass="9618">MTADQGALVELSWALPANARRYPVVLQRSPVAKGEQPITALGQGATTTRVAGLDPGAGYCFLVGVPLRISEQTTVAWSKPACIRGAKARRQ</sequence>
<evidence type="ECO:0000313" key="2">
    <source>
        <dbReference type="Proteomes" id="UP001317259"/>
    </source>
</evidence>
<dbReference type="Proteomes" id="UP001317259">
    <property type="component" value="Unassembled WGS sequence"/>
</dbReference>
<name>A0ABT0FY63_9ACTN</name>
<gene>
    <name evidence="1" type="ORF">MF672_026210</name>
</gene>
<keyword evidence="2" id="KW-1185">Reference proteome</keyword>
<accession>A0ABT0FY63</accession>
<evidence type="ECO:0000313" key="1">
    <source>
        <dbReference type="EMBL" id="MCK2217255.1"/>
    </source>
</evidence>
<dbReference type="RefSeq" id="WP_247815437.1">
    <property type="nucleotide sequence ID" value="NZ_JAKRKC020000001.1"/>
</dbReference>
<dbReference type="EMBL" id="JAKRKC020000001">
    <property type="protein sequence ID" value="MCK2217255.1"/>
    <property type="molecule type" value="Genomic_DNA"/>
</dbReference>
<organism evidence="1 2">
    <name type="scientific">Actinomadura luzonensis</name>
    <dbReference type="NCBI Taxonomy" id="2805427"/>
    <lineage>
        <taxon>Bacteria</taxon>
        <taxon>Bacillati</taxon>
        <taxon>Actinomycetota</taxon>
        <taxon>Actinomycetes</taxon>
        <taxon>Streptosporangiales</taxon>
        <taxon>Thermomonosporaceae</taxon>
        <taxon>Actinomadura</taxon>
    </lineage>
</organism>
<comment type="caution">
    <text evidence="1">The sequence shown here is derived from an EMBL/GenBank/DDBJ whole genome shotgun (WGS) entry which is preliminary data.</text>
</comment>
<reference evidence="1 2" key="1">
    <citation type="submission" date="2022-04" db="EMBL/GenBank/DDBJ databases">
        <title>Genome draft of Actinomadura sp. ATCC 31491.</title>
        <authorList>
            <person name="Shi X."/>
            <person name="Du Y."/>
        </authorList>
    </citation>
    <scope>NUCLEOTIDE SEQUENCE [LARGE SCALE GENOMIC DNA]</scope>
    <source>
        <strain evidence="1 2">ATCC 31491</strain>
    </source>
</reference>
<protein>
    <recommendedName>
        <fullName evidence="3">Fibronectin type-III domain-containing protein</fullName>
    </recommendedName>
</protein>
<evidence type="ECO:0008006" key="3">
    <source>
        <dbReference type="Google" id="ProtNLM"/>
    </source>
</evidence>